<protein>
    <recommendedName>
        <fullName evidence="5">DUF3761 domain-containing protein</fullName>
    </recommendedName>
</protein>
<name>A0A177G818_9PROT</name>
<evidence type="ECO:0000313" key="4">
    <source>
        <dbReference type="Proteomes" id="UP000077349"/>
    </source>
</evidence>
<dbReference type="EMBL" id="LVHD01000018">
    <property type="protein sequence ID" value="OAG75966.1"/>
    <property type="molecule type" value="Genomic_DNA"/>
</dbReference>
<evidence type="ECO:0008006" key="5">
    <source>
        <dbReference type="Google" id="ProtNLM"/>
    </source>
</evidence>
<feature type="signal peptide" evidence="2">
    <location>
        <begin position="1"/>
        <end position="20"/>
    </location>
</feature>
<evidence type="ECO:0000256" key="1">
    <source>
        <dbReference type="SAM" id="MobiDB-lite"/>
    </source>
</evidence>
<dbReference type="AlphaFoldDB" id="A0A177G818"/>
<gene>
    <name evidence="3" type="ORF">Amal_01736</name>
</gene>
<proteinExistence type="predicted"/>
<feature type="region of interest" description="Disordered" evidence="1">
    <location>
        <begin position="25"/>
        <end position="81"/>
    </location>
</feature>
<dbReference type="Proteomes" id="UP000077349">
    <property type="component" value="Unassembled WGS sequence"/>
</dbReference>
<accession>A0A177G818</accession>
<evidence type="ECO:0000256" key="2">
    <source>
        <dbReference type="SAM" id="SignalP"/>
    </source>
</evidence>
<feature type="compositionally biased region" description="Polar residues" evidence="1">
    <location>
        <begin position="54"/>
        <end position="70"/>
    </location>
</feature>
<organism evidence="3 4">
    <name type="scientific">Acetobacter malorum</name>
    <dbReference type="NCBI Taxonomy" id="178901"/>
    <lineage>
        <taxon>Bacteria</taxon>
        <taxon>Pseudomonadati</taxon>
        <taxon>Pseudomonadota</taxon>
        <taxon>Alphaproteobacteria</taxon>
        <taxon>Acetobacterales</taxon>
        <taxon>Acetobacteraceae</taxon>
        <taxon>Acetobacter</taxon>
    </lineage>
</organism>
<dbReference type="InterPro" id="IPR022236">
    <property type="entry name" value="DUF3761"/>
</dbReference>
<feature type="chain" id="PRO_5008061718" description="DUF3761 domain-containing protein" evidence="2">
    <location>
        <begin position="21"/>
        <end position="103"/>
    </location>
</feature>
<dbReference type="Pfam" id="PF12587">
    <property type="entry name" value="DUF3761"/>
    <property type="match status" value="1"/>
</dbReference>
<evidence type="ECO:0000313" key="3">
    <source>
        <dbReference type="EMBL" id="OAG75966.1"/>
    </source>
</evidence>
<dbReference type="PATRIC" id="fig|178901.16.peg.1851"/>
<keyword evidence="2" id="KW-0732">Signal</keyword>
<reference evidence="3 4" key="1">
    <citation type="submission" date="2016-03" db="EMBL/GenBank/DDBJ databases">
        <title>Draft genome sequence of Acetobacter malorum CECT 7742, a strain isolated from strawberry vinegar.</title>
        <authorList>
            <person name="Sainz F."/>
            <person name="Mas A."/>
            <person name="Torija M.J."/>
        </authorList>
    </citation>
    <scope>NUCLEOTIDE SEQUENCE [LARGE SCALE GENOMIC DNA]</scope>
    <source>
        <strain evidence="3 4">CECT 7742</strain>
    </source>
</reference>
<comment type="caution">
    <text evidence="3">The sequence shown here is derived from an EMBL/GenBank/DDBJ whole genome shotgun (WGS) entry which is preliminary data.</text>
</comment>
<sequence>MKRFILAALAALTLTAPAYALDPSTYQGQTPPARPHIQQPDESALLEHGHYRNTDGNSIHSPAHTSSNQAPVGATAKCGDGSFSFSQHHGGTCSRHGGVVSWL</sequence>